<dbReference type="EMBL" id="CP006664">
    <property type="protein sequence ID" value="AIJ10491.1"/>
    <property type="molecule type" value="Genomic_DNA"/>
</dbReference>
<dbReference type="KEGG" id="ete:ETEE_4085"/>
<sequence>MERFSILERMFPARSPVRSLQRYCLIEEASGIDEKTELKRAMR</sequence>
<accession>A0A076LR63</accession>
<reference evidence="1 2" key="1">
    <citation type="journal article" date="2012" name="PLoS ONE">
        <title>Edwardsiella comparative phylogenomics reveal the new intra/inter-species taxonomic relationships, virulence evolution and niche adaptation mechanisms.</title>
        <authorList>
            <person name="Yang M."/>
            <person name="Lv Y."/>
            <person name="Xiao J."/>
            <person name="Wu H."/>
            <person name="Zheng H."/>
            <person name="Liu Q."/>
            <person name="Zhang Y."/>
            <person name="Wang Q."/>
        </authorList>
    </citation>
    <scope>NUCLEOTIDE SEQUENCE [LARGE SCALE GENOMIC DNA]</scope>
    <source>
        <strain evidence="2">080813</strain>
    </source>
</reference>
<dbReference type="AlphaFoldDB" id="A0A076LR63"/>
<evidence type="ECO:0000313" key="1">
    <source>
        <dbReference type="EMBL" id="AIJ10491.1"/>
    </source>
</evidence>
<name>A0A076LR63_9GAMM</name>
<protein>
    <submittedName>
        <fullName evidence="1">Uncharacterized protein</fullName>
    </submittedName>
</protein>
<dbReference type="Proteomes" id="UP000028681">
    <property type="component" value="Chromosome"/>
</dbReference>
<organism evidence="1 2">
    <name type="scientific">Edwardsiella anguillarum ET080813</name>
    <dbReference type="NCBI Taxonomy" id="667120"/>
    <lineage>
        <taxon>Bacteria</taxon>
        <taxon>Pseudomonadati</taxon>
        <taxon>Pseudomonadota</taxon>
        <taxon>Gammaproteobacteria</taxon>
        <taxon>Enterobacterales</taxon>
        <taxon>Hafniaceae</taxon>
        <taxon>Edwardsiella</taxon>
    </lineage>
</organism>
<proteinExistence type="predicted"/>
<evidence type="ECO:0000313" key="2">
    <source>
        <dbReference type="Proteomes" id="UP000028681"/>
    </source>
</evidence>
<dbReference type="HOGENOM" id="CLU_3232901_0_0_6"/>
<gene>
    <name evidence="1" type="ORF">ETEE_4085</name>
</gene>